<proteinExistence type="predicted"/>
<gene>
    <name evidence="2" type="ORF">CAL29_08665</name>
</gene>
<evidence type="ECO:0000313" key="3">
    <source>
        <dbReference type="Proteomes" id="UP000216020"/>
    </source>
</evidence>
<feature type="signal peptide" evidence="1">
    <location>
        <begin position="1"/>
        <end position="25"/>
    </location>
</feature>
<dbReference type="RefSeq" id="WP_094852466.1">
    <property type="nucleotide sequence ID" value="NZ_NEVM01000001.1"/>
</dbReference>
<dbReference type="EMBL" id="NEVM01000001">
    <property type="protein sequence ID" value="OZI38372.1"/>
    <property type="molecule type" value="Genomic_DNA"/>
</dbReference>
<sequence length="213" mass="22996">MVKDVIVKLGIGLALAMGLMNGARAAHDYTLDVGVDSLPNTHYSIVIFTPQGNTPNSRCMETWQVPAQPETITEDPNGKKSFHMTIRDKNSAPCTKKEKYNTWAFEIRNQATSPDTTNPYMVVATGTFQFYHDHKDGWQTKITAANTGSVNNTPANRTFVSSAMCGTSSTATLSNCLGTFVKGDSAADYIRIRIAYPAPAPKTGAAAAAKARK</sequence>
<dbReference type="OrthoDB" id="9251816at2"/>
<keyword evidence="3" id="KW-1185">Reference proteome</keyword>
<keyword evidence="1" id="KW-0732">Signal</keyword>
<accession>A0A261SN11</accession>
<reference evidence="3" key="1">
    <citation type="submission" date="2017-05" db="EMBL/GenBank/DDBJ databases">
        <title>Complete and WGS of Bordetella genogroups.</title>
        <authorList>
            <person name="Spilker T."/>
            <person name="Lipuma J."/>
        </authorList>
    </citation>
    <scope>NUCLEOTIDE SEQUENCE [LARGE SCALE GENOMIC DNA]</scope>
    <source>
        <strain evidence="3">AU16122</strain>
    </source>
</reference>
<comment type="caution">
    <text evidence="2">The sequence shown here is derived from an EMBL/GenBank/DDBJ whole genome shotgun (WGS) entry which is preliminary data.</text>
</comment>
<organism evidence="2 3">
    <name type="scientific">Bordetella genomosp. 10</name>
    <dbReference type="NCBI Taxonomy" id="1416804"/>
    <lineage>
        <taxon>Bacteria</taxon>
        <taxon>Pseudomonadati</taxon>
        <taxon>Pseudomonadota</taxon>
        <taxon>Betaproteobacteria</taxon>
        <taxon>Burkholderiales</taxon>
        <taxon>Alcaligenaceae</taxon>
        <taxon>Bordetella</taxon>
    </lineage>
</organism>
<protein>
    <submittedName>
        <fullName evidence="2">Uncharacterized protein</fullName>
    </submittedName>
</protein>
<dbReference type="Proteomes" id="UP000216020">
    <property type="component" value="Unassembled WGS sequence"/>
</dbReference>
<name>A0A261SN11_9BORD</name>
<feature type="chain" id="PRO_5012989404" evidence="1">
    <location>
        <begin position="26"/>
        <end position="213"/>
    </location>
</feature>
<evidence type="ECO:0000313" key="2">
    <source>
        <dbReference type="EMBL" id="OZI38372.1"/>
    </source>
</evidence>
<dbReference type="AlphaFoldDB" id="A0A261SN11"/>
<evidence type="ECO:0000256" key="1">
    <source>
        <dbReference type="SAM" id="SignalP"/>
    </source>
</evidence>